<feature type="domain" description="HMG box" evidence="4">
    <location>
        <begin position="1411"/>
        <end position="1481"/>
    </location>
</feature>
<feature type="DNA-binding region" description="HMG box" evidence="1">
    <location>
        <begin position="1411"/>
        <end position="1481"/>
    </location>
</feature>
<feature type="region of interest" description="Disordered" evidence="3">
    <location>
        <begin position="2215"/>
        <end position="2252"/>
    </location>
</feature>
<feature type="region of interest" description="Disordered" evidence="3">
    <location>
        <begin position="1107"/>
        <end position="1138"/>
    </location>
</feature>
<feature type="compositionally biased region" description="Acidic residues" evidence="3">
    <location>
        <begin position="1936"/>
        <end position="1946"/>
    </location>
</feature>
<feature type="region of interest" description="Disordered" evidence="3">
    <location>
        <begin position="388"/>
        <end position="407"/>
    </location>
</feature>
<feature type="compositionally biased region" description="Low complexity" evidence="3">
    <location>
        <begin position="1880"/>
        <end position="1895"/>
    </location>
</feature>
<feature type="coiled-coil region" evidence="2">
    <location>
        <begin position="1193"/>
        <end position="1227"/>
    </location>
</feature>
<feature type="compositionally biased region" description="Low complexity" evidence="3">
    <location>
        <begin position="767"/>
        <end position="779"/>
    </location>
</feature>
<feature type="compositionally biased region" description="Pro residues" evidence="3">
    <location>
        <begin position="1"/>
        <end position="10"/>
    </location>
</feature>
<feature type="region of interest" description="Disordered" evidence="3">
    <location>
        <begin position="1778"/>
        <end position="1823"/>
    </location>
</feature>
<dbReference type="SUPFAM" id="SSF47095">
    <property type="entry name" value="HMG-box"/>
    <property type="match status" value="2"/>
</dbReference>
<feature type="compositionally biased region" description="Basic residues" evidence="3">
    <location>
        <begin position="2045"/>
        <end position="2057"/>
    </location>
</feature>
<feature type="region of interest" description="Disordered" evidence="3">
    <location>
        <begin position="1"/>
        <end position="35"/>
    </location>
</feature>
<dbReference type="EMBL" id="AHZU02000970">
    <property type="protein sequence ID" value="KFG37954.1"/>
    <property type="molecule type" value="Genomic_DNA"/>
</dbReference>
<feature type="compositionally biased region" description="Acidic residues" evidence="3">
    <location>
        <begin position="1917"/>
        <end position="1928"/>
    </location>
</feature>
<feature type="region of interest" description="Disordered" evidence="3">
    <location>
        <begin position="622"/>
        <end position="699"/>
    </location>
</feature>
<dbReference type="VEuPathDB" id="ToxoDB:TGDOM2_203950"/>
<feature type="region of interest" description="Disordered" evidence="3">
    <location>
        <begin position="747"/>
        <end position="789"/>
    </location>
</feature>
<protein>
    <submittedName>
        <fullName evidence="5">Myb family DNA-binding domain-containing protein</fullName>
    </submittedName>
</protein>
<evidence type="ECO:0000256" key="1">
    <source>
        <dbReference type="PROSITE-ProRule" id="PRU00267"/>
    </source>
</evidence>
<gene>
    <name evidence="5" type="ORF">TGDOM2_203950</name>
</gene>
<evidence type="ECO:0000256" key="2">
    <source>
        <dbReference type="SAM" id="Coils"/>
    </source>
</evidence>
<feature type="compositionally biased region" description="Low complexity" evidence="3">
    <location>
        <begin position="654"/>
        <end position="676"/>
    </location>
</feature>
<reference evidence="5 6" key="1">
    <citation type="submission" date="2014-02" db="EMBL/GenBank/DDBJ databases">
        <authorList>
            <person name="Sibley D."/>
            <person name="Venepally P."/>
            <person name="Karamycheva S."/>
            <person name="Hadjithomas M."/>
            <person name="Khan A."/>
            <person name="Brunk B."/>
            <person name="Roos D."/>
            <person name="Caler E."/>
            <person name="Lorenzi H."/>
        </authorList>
    </citation>
    <scope>NUCLEOTIDE SEQUENCE [LARGE SCALE GENOMIC DNA]</scope>
    <source>
        <strain evidence="5 6">GAB2-2007-GAL-DOM2</strain>
    </source>
</reference>
<feature type="compositionally biased region" description="Low complexity" evidence="3">
    <location>
        <begin position="388"/>
        <end position="399"/>
    </location>
</feature>
<dbReference type="PANTHER" id="PTHR22929:SF0">
    <property type="entry name" value="TRANSCRIPTION FACTOR TFIIIB COMPONENT B'' HOMOLOG"/>
    <property type="match status" value="1"/>
</dbReference>
<feature type="region of interest" description="Disordered" evidence="3">
    <location>
        <begin position="2427"/>
        <end position="2466"/>
    </location>
</feature>
<dbReference type="SMART" id="SM00398">
    <property type="entry name" value="HMG"/>
    <property type="match status" value="2"/>
</dbReference>
<feature type="compositionally biased region" description="Pro residues" evidence="3">
    <location>
        <begin position="1781"/>
        <end position="1795"/>
    </location>
</feature>
<feature type="compositionally biased region" description="Basic and acidic residues" evidence="3">
    <location>
        <begin position="1703"/>
        <end position="1716"/>
    </location>
</feature>
<feature type="compositionally biased region" description="Basic and acidic residues" evidence="3">
    <location>
        <begin position="2186"/>
        <end position="2196"/>
    </location>
</feature>
<comment type="caution">
    <text evidence="5">The sequence shown here is derived from an EMBL/GenBank/DDBJ whole genome shotgun (WGS) entry which is preliminary data.</text>
</comment>
<evidence type="ECO:0000259" key="4">
    <source>
        <dbReference type="PROSITE" id="PS50118"/>
    </source>
</evidence>
<organism evidence="5 6">
    <name type="scientific">Toxoplasma gondii GAB2-2007-GAL-DOM2</name>
    <dbReference type="NCBI Taxonomy" id="1130820"/>
    <lineage>
        <taxon>Eukaryota</taxon>
        <taxon>Sar</taxon>
        <taxon>Alveolata</taxon>
        <taxon>Apicomplexa</taxon>
        <taxon>Conoidasida</taxon>
        <taxon>Coccidia</taxon>
        <taxon>Eucoccidiorida</taxon>
        <taxon>Eimeriorina</taxon>
        <taxon>Sarcocystidae</taxon>
        <taxon>Toxoplasma</taxon>
    </lineage>
</organism>
<dbReference type="PANTHER" id="PTHR22929">
    <property type="entry name" value="RNA POLYMERASE III TRANSCRIPTION INITIATION FACTOR B"/>
    <property type="match status" value="1"/>
</dbReference>
<feature type="compositionally biased region" description="Basic and acidic residues" evidence="3">
    <location>
        <begin position="1843"/>
        <end position="1871"/>
    </location>
</feature>
<dbReference type="PROSITE" id="PS50118">
    <property type="entry name" value="HMG_BOX_2"/>
    <property type="match status" value="1"/>
</dbReference>
<feature type="region of interest" description="Disordered" evidence="3">
    <location>
        <begin position="2155"/>
        <end position="2198"/>
    </location>
</feature>
<feature type="compositionally biased region" description="Low complexity" evidence="3">
    <location>
        <begin position="1338"/>
        <end position="1351"/>
    </location>
</feature>
<sequence length="2519" mass="264579">MPPGVSPSPNPSLLAGVEGPCPSSPDSRRTDASPVTFSFTYPSPSALFDPEKENESSYAPCSSLFSAASHTRVPVKPGVQFDFDSSSQPSHLSSFAAPSLSFFRSCWLDVPGRKPAEEAQTVPVSSLPETDLFAPLALVASRASGCSSQISANATVACKNSKGRLRGGADREEATDTAVSPVSGVLTAGPKERSLPAGTRPRDGIAAGETVSLDQERPCSSSHPPLSALSLLFSGQSSRRPRESGESLESVAPVCEAAFTFSSPLSVLPPAATVAGACTLTQGGSAWGCRPSGEDFPLRFIPLLHAEPVRGGVEQAVPLDPGPLSWSSCPFVVDPLAFSLSSTLGDGVICSSLSADPAEALQTSAAALATALKFAAAAALLCSPKKRASGAASKGSASPLHPDGGEREREKELAFFQAFLRETQLRRRRARQARREEETSALMPLGAATAASRKQHDDLYQAFHAAHRVAESWAERLSKDVDFFGSRSARQVSCGESEAHASFAAYKKETTSPAEKREGETLDCDRGSLQASRESGQTAQDGLQVLVEPWGTERVGRVSDKIPVGSIEQKETRKPNKGLDLECAFPAVKLSCRPSSAARAVLYKALRGVANELTQAEELATHLREKTEPSSSATSSVPSPGAVPEEGDLAETKSSGSSAASYAPPAASDGSGPVSSQTPAFQAGDEESTERESDPLAAGVERGSASSFNFLEEAEEAEEAQVQKLVKRAMLLRSLRDLLREHLSVSLPSGAPLSLSPTKRDPPSGPSSPAAAGPSAPASEDATSDFFSEEKQRHERILSLLLRQVERHEDRQVHELLLSASTPKPVKQRLVQVLLAEVLAEVSVTFHHERLRKLSPSVGSRKPSHGTLSMPVASERGRACLTSAGAAPASGKPGTQPGVSGGPLAPASSPAGEGVLPAELAGPSPLSILQCLVRAQRAEAATAEVQAEVVAAGRAALLRLAHLAPRLAACIPLLAPYLNHLPRLLHVQLQLLAQQAQRGELTTKGIEEKLLKHFRDQEAFACTPFFAALSQQLAECLAGSRPILPAPSLATVALAPGAATPQTLASGLLAPGAAAGPFFLAQGAGGERGLASVGALAPRLAALGTAREDGKAANTPGGLAGKPPASAAAKKPSRKGMGMSGWALFAKEKRAELQQEGTLEGETLPEQTSFVARFWHQLSKEKKAEWGRRAEELNRQAGLRMKKEEEIRKMKEQAEAEEKKRAAAATVTGLSEAGLGGVPLQGPSGSLPQLKPALGAPMLHHSLAPFTTAKNTLPGGAYPHPGPDDRAHQSLLPAGTPAGPATRVVHADGSVSFVGHTVSGASPSPAGGLPGDGVSPRAAQAGEEASQASSGFVRAPQPQGLATPFAVPGPLARPPQPPDGMQSGVGADFPAAKKKSRSGGSGKKGEGQGKGGRGYTAFTFFAKEMRQKCKEEGIECGTSLSEQNTFIGDKWRQVSPEEKKIFQQRAKEANEAWRREHEEKLLLAQQKEQEQAQKQETPADPSLAFAVPQAGATPSAGPPQMSVQAAGQLRSSSLPGSVACSVPVYGSPPQTGAYQLATGPGHPTPSQGAQGGYPPQGPALQERRGEREGDAFGATASHLGLPHTVSGPQGRAPPESRGELGAPAPLPALHRGSTPFSGSPSSASLSAHAVAREEDGSRERVSALDSASPPLKKQRGDSEDAPFFSARPGPGDPASAGAGRGSEAGEVHAGERERRGFYAAAPLPSNAHFGETGCPSVGDQDGAQRAEGRGAVGAVATPEPQWRREDDAFAVQSQLPAAQFTPPPASLPALPPRTSPFPCDHTVGLRKPSLSAPPSAPGLGGLAAYPPEEVLYQLKFDSPLDVEEGRRDEDREERGGKMYGGGDRDASDRTDFFVSEQVHSAPLPSRRSLRAAARGALEKGSSEGTGETGKETKGEEGVDASENEESEGDGAANSKEEEERDAETGDEERGARQGLRRDEGRRGRRGDHLTGGSAREEQQQVESPSSGRFGTRVRRGVSDRDGLRFEETERDQDEGDAETEEKDEEWEEEEGADDSSDEDFEPASRRHFASAKKRLRKVPLPAAVEETGETPDPVRASGRAQRRSGGAARESKGAADEETEVPARRNQGSRRKRTGSTERSKARARRRREEGKELLQLSLPASIVEKEGPLTLWDLIQRNKRRPVSSAKGEQEAEAKAKAGASGENGGRDSQRHGELDESFDSVLGSLFSAPASFGQGTLGGGDQALQALLSPSPTRKGRDEEEEGSAEKDLSALFDTPRQGSAPALRLDADGQLVMDERGEEMEPPVCTCGASLGLFDALGQASAPCVCLFNGRRRLVEEGGPGGVNGLSLQPYAGAYKSTKGKRWTPEETQRFYAALEQYGTDLLLVGTLLPHVTDKQLKLKLKIEERRCPEKVEAALRRRRQLTTDAYEGMHGKINAALHYRRALGSSSSDDSDGESETRRPKAIADSPPISEPTLPSAPENSSSSSFPALLSILADASADGQTAADNTDVDPSLFALPVEGDITAGAGDDLLALFG</sequence>
<dbReference type="SMART" id="SM00717">
    <property type="entry name" value="SANT"/>
    <property type="match status" value="1"/>
</dbReference>
<feature type="compositionally biased region" description="Low complexity" evidence="3">
    <location>
        <begin position="883"/>
        <end position="894"/>
    </location>
</feature>
<dbReference type="GO" id="GO:0000126">
    <property type="term" value="C:transcription factor TFIIIB complex"/>
    <property type="evidence" value="ECO:0007669"/>
    <property type="project" value="TreeGrafter"/>
</dbReference>
<feature type="region of interest" description="Disordered" evidence="3">
    <location>
        <begin position="1316"/>
        <end position="1414"/>
    </location>
</feature>
<feature type="compositionally biased region" description="Low complexity" evidence="3">
    <location>
        <begin position="2075"/>
        <end position="2088"/>
    </location>
</feature>
<dbReference type="Pfam" id="PF09011">
    <property type="entry name" value="HMG_box_2"/>
    <property type="match status" value="1"/>
</dbReference>
<feature type="compositionally biased region" description="Basic and acidic residues" evidence="3">
    <location>
        <begin position="1996"/>
        <end position="2007"/>
    </location>
</feature>
<keyword evidence="1" id="KW-0539">Nucleus</keyword>
<evidence type="ECO:0000256" key="3">
    <source>
        <dbReference type="SAM" id="MobiDB-lite"/>
    </source>
</evidence>
<feature type="compositionally biased region" description="Low complexity" evidence="3">
    <location>
        <begin position="629"/>
        <end position="644"/>
    </location>
</feature>
<feature type="compositionally biased region" description="Basic and acidic residues" evidence="3">
    <location>
        <begin position="1947"/>
        <end position="1961"/>
    </location>
</feature>
<dbReference type="Gene3D" id="1.10.30.10">
    <property type="entry name" value="High mobility group box domain"/>
    <property type="match status" value="2"/>
</dbReference>
<evidence type="ECO:0000313" key="6">
    <source>
        <dbReference type="Proteomes" id="UP000028837"/>
    </source>
</evidence>
<feature type="region of interest" description="Disordered" evidence="3">
    <location>
        <begin position="1835"/>
        <end position="2141"/>
    </location>
</feature>
<dbReference type="Proteomes" id="UP000028837">
    <property type="component" value="Unassembled WGS sequence"/>
</dbReference>
<dbReference type="GO" id="GO:0003677">
    <property type="term" value="F:DNA binding"/>
    <property type="evidence" value="ECO:0007669"/>
    <property type="project" value="UniProtKB-UniRule"/>
</dbReference>
<keyword evidence="1 5" id="KW-0238">DNA-binding</keyword>
<dbReference type="InterPro" id="IPR036910">
    <property type="entry name" value="HMG_box_dom_sf"/>
</dbReference>
<feature type="region of interest" description="Disordered" evidence="3">
    <location>
        <begin position="883"/>
        <end position="916"/>
    </location>
</feature>
<feature type="region of interest" description="Disordered" evidence="3">
    <location>
        <begin position="161"/>
        <end position="205"/>
    </location>
</feature>
<feature type="compositionally biased region" description="Low complexity" evidence="3">
    <location>
        <begin position="1121"/>
        <end position="1130"/>
    </location>
</feature>
<feature type="compositionally biased region" description="Basic and acidic residues" evidence="3">
    <location>
        <begin position="1650"/>
        <end position="1662"/>
    </location>
</feature>
<feature type="region of interest" description="Disordered" evidence="3">
    <location>
        <begin position="1467"/>
        <end position="1762"/>
    </location>
</feature>
<feature type="compositionally biased region" description="Basic and acidic residues" evidence="3">
    <location>
        <begin position="1581"/>
        <end position="1590"/>
    </location>
</feature>
<name>A0A086K0N6_TOXGO</name>
<dbReference type="InterPro" id="IPR009071">
    <property type="entry name" value="HMG_box_dom"/>
</dbReference>
<feature type="compositionally biased region" description="Basic and acidic residues" evidence="3">
    <location>
        <begin position="1467"/>
        <end position="1493"/>
    </location>
</feature>
<feature type="compositionally biased region" description="Basic and acidic residues" evidence="3">
    <location>
        <begin position="2115"/>
        <end position="2133"/>
    </location>
</feature>
<feature type="compositionally biased region" description="Low complexity" evidence="3">
    <location>
        <begin position="747"/>
        <end position="757"/>
    </location>
</feature>
<dbReference type="OrthoDB" id="332761at2759"/>
<keyword evidence="2" id="KW-0175">Coiled coil</keyword>
<evidence type="ECO:0000313" key="5">
    <source>
        <dbReference type="EMBL" id="KFG37954.1"/>
    </source>
</evidence>
<feature type="compositionally biased region" description="Acidic residues" evidence="3">
    <location>
        <begin position="2008"/>
        <end position="2041"/>
    </location>
</feature>
<feature type="compositionally biased region" description="Low complexity" evidence="3">
    <location>
        <begin position="1685"/>
        <end position="1697"/>
    </location>
</feature>
<dbReference type="CDD" id="cd00084">
    <property type="entry name" value="HMG-box_SF"/>
    <property type="match status" value="2"/>
</dbReference>
<dbReference type="Pfam" id="PF15963">
    <property type="entry name" value="Myb_DNA-bind_7"/>
    <property type="match status" value="1"/>
</dbReference>
<dbReference type="InterPro" id="IPR001005">
    <property type="entry name" value="SANT/Myb"/>
</dbReference>
<accession>A0A086K0N6</accession>
<dbReference type="GO" id="GO:0005634">
    <property type="term" value="C:nucleus"/>
    <property type="evidence" value="ECO:0007669"/>
    <property type="project" value="UniProtKB-UniRule"/>
</dbReference>
<dbReference type="InterPro" id="IPR039467">
    <property type="entry name" value="TFIIIB_B''_Myb"/>
</dbReference>
<feature type="compositionally biased region" description="Low complexity" evidence="3">
    <location>
        <begin position="1637"/>
        <end position="1649"/>
    </location>
</feature>
<dbReference type="GO" id="GO:0070898">
    <property type="term" value="P:RNA polymerase III preinitiation complex assembly"/>
    <property type="evidence" value="ECO:0007669"/>
    <property type="project" value="TreeGrafter"/>
</dbReference>
<proteinExistence type="predicted"/>
<dbReference type="GO" id="GO:0001156">
    <property type="term" value="F:TFIIIC-class transcription factor complex binding"/>
    <property type="evidence" value="ECO:0007669"/>
    <property type="project" value="TreeGrafter"/>
</dbReference>
<feature type="region of interest" description="Disordered" evidence="3">
    <location>
        <begin position="427"/>
        <end position="449"/>
    </location>
</feature>
<feature type="compositionally biased region" description="Polar residues" evidence="3">
    <location>
        <begin position="1521"/>
        <end position="1535"/>
    </location>
</feature>
<dbReference type="CDD" id="cd00167">
    <property type="entry name" value="SANT"/>
    <property type="match status" value="1"/>
</dbReference>